<evidence type="ECO:0000256" key="2">
    <source>
        <dbReference type="ARBA" id="ARBA00022448"/>
    </source>
</evidence>
<dbReference type="Proteomes" id="UP001229346">
    <property type="component" value="Unassembled WGS sequence"/>
</dbReference>
<feature type="transmembrane region" description="Helical" evidence="7">
    <location>
        <begin position="47"/>
        <end position="70"/>
    </location>
</feature>
<evidence type="ECO:0000256" key="1">
    <source>
        <dbReference type="ARBA" id="ARBA00004651"/>
    </source>
</evidence>
<keyword evidence="6 7" id="KW-0472">Membrane</keyword>
<evidence type="ECO:0000256" key="3">
    <source>
        <dbReference type="ARBA" id="ARBA00022475"/>
    </source>
</evidence>
<keyword evidence="2 7" id="KW-0813">Transport</keyword>
<comment type="similarity">
    <text evidence="7">Belongs to the binding-protein-dependent transport system permease family.</text>
</comment>
<keyword evidence="3" id="KW-1003">Cell membrane</keyword>
<feature type="domain" description="ABC transmembrane type-1" evidence="8">
    <location>
        <begin position="1"/>
        <end position="222"/>
    </location>
</feature>
<protein>
    <submittedName>
        <fullName evidence="9">Aldouronate transport system permease protein</fullName>
    </submittedName>
</protein>
<keyword evidence="4 7" id="KW-0812">Transmembrane</keyword>
<accession>A0ABT9TY01</accession>
<feature type="transmembrane region" description="Helical" evidence="7">
    <location>
        <begin position="6"/>
        <end position="26"/>
    </location>
</feature>
<evidence type="ECO:0000313" key="10">
    <source>
        <dbReference type="Proteomes" id="UP001229346"/>
    </source>
</evidence>
<dbReference type="PANTHER" id="PTHR43227:SF11">
    <property type="entry name" value="BLL4140 PROTEIN"/>
    <property type="match status" value="1"/>
</dbReference>
<dbReference type="CDD" id="cd06261">
    <property type="entry name" value="TM_PBP2"/>
    <property type="match status" value="1"/>
</dbReference>
<dbReference type="EMBL" id="JAUSSU010000003">
    <property type="protein sequence ID" value="MDQ0112245.1"/>
    <property type="molecule type" value="Genomic_DNA"/>
</dbReference>
<feature type="transmembrane region" description="Helical" evidence="7">
    <location>
        <begin position="90"/>
        <end position="116"/>
    </location>
</feature>
<keyword evidence="10" id="KW-1185">Reference proteome</keyword>
<evidence type="ECO:0000259" key="8">
    <source>
        <dbReference type="PROSITE" id="PS50928"/>
    </source>
</evidence>
<dbReference type="Gene3D" id="1.10.3720.10">
    <property type="entry name" value="MetI-like"/>
    <property type="match status" value="1"/>
</dbReference>
<evidence type="ECO:0000256" key="5">
    <source>
        <dbReference type="ARBA" id="ARBA00022989"/>
    </source>
</evidence>
<comment type="subcellular location">
    <subcellularLocation>
        <location evidence="1 7">Cell membrane</location>
        <topology evidence="1 7">Multi-pass membrane protein</topology>
    </subcellularLocation>
</comment>
<keyword evidence="5 7" id="KW-1133">Transmembrane helix</keyword>
<dbReference type="InterPro" id="IPR050809">
    <property type="entry name" value="UgpAE/MalFG_permease"/>
</dbReference>
<evidence type="ECO:0000313" key="9">
    <source>
        <dbReference type="EMBL" id="MDQ0112245.1"/>
    </source>
</evidence>
<evidence type="ECO:0000256" key="4">
    <source>
        <dbReference type="ARBA" id="ARBA00022692"/>
    </source>
</evidence>
<dbReference type="SUPFAM" id="SSF161098">
    <property type="entry name" value="MetI-like"/>
    <property type="match status" value="1"/>
</dbReference>
<organism evidence="9 10">
    <name type="scientific">Paenibacillus harenae</name>
    <dbReference type="NCBI Taxonomy" id="306543"/>
    <lineage>
        <taxon>Bacteria</taxon>
        <taxon>Bacillati</taxon>
        <taxon>Bacillota</taxon>
        <taxon>Bacilli</taxon>
        <taxon>Bacillales</taxon>
        <taxon>Paenibacillaceae</taxon>
        <taxon>Paenibacillus</taxon>
    </lineage>
</organism>
<comment type="caution">
    <text evidence="9">The sequence shown here is derived from an EMBL/GenBank/DDBJ whole genome shotgun (WGS) entry which is preliminary data.</text>
</comment>
<feature type="transmembrane region" description="Helical" evidence="7">
    <location>
        <begin position="201"/>
        <end position="226"/>
    </location>
</feature>
<reference evidence="9 10" key="1">
    <citation type="submission" date="2023-07" db="EMBL/GenBank/DDBJ databases">
        <title>Sorghum-associated microbial communities from plants grown in Nebraska, USA.</title>
        <authorList>
            <person name="Schachtman D."/>
        </authorList>
    </citation>
    <scope>NUCLEOTIDE SEQUENCE [LARGE SCALE GENOMIC DNA]</scope>
    <source>
        <strain evidence="9 10">CC482</strain>
    </source>
</reference>
<evidence type="ECO:0000256" key="7">
    <source>
        <dbReference type="RuleBase" id="RU363032"/>
    </source>
</evidence>
<sequence length="235" mass="25865">MRNTIIISTLKLVLIFPAPIMLALLLNEIRHNGFKRFIQTATYLPHFISWVIVSGLVFSLLSVESGSLNYLLEKLGIIDKPINWLSMPEYFYSILLSASMWKEIGFSSIVYLAAIAGINPSLYEAAEIDGAGRIRKMFSVTLPCIAPVVIIFLILSIGNLLSAGFEDILTLTNNGKNGTLTNVAEVLDTYVYRVGLSEQRYSFATAVGLFKSIINIVLLVAANTIAKRVGGNSLW</sequence>
<dbReference type="PANTHER" id="PTHR43227">
    <property type="entry name" value="BLL4140 PROTEIN"/>
    <property type="match status" value="1"/>
</dbReference>
<evidence type="ECO:0000256" key="6">
    <source>
        <dbReference type="ARBA" id="ARBA00023136"/>
    </source>
</evidence>
<feature type="transmembrane region" description="Helical" evidence="7">
    <location>
        <begin position="137"/>
        <end position="161"/>
    </location>
</feature>
<dbReference type="Pfam" id="PF00528">
    <property type="entry name" value="BPD_transp_1"/>
    <property type="match status" value="1"/>
</dbReference>
<proteinExistence type="inferred from homology"/>
<dbReference type="InterPro" id="IPR000515">
    <property type="entry name" value="MetI-like"/>
</dbReference>
<dbReference type="PROSITE" id="PS50928">
    <property type="entry name" value="ABC_TM1"/>
    <property type="match status" value="1"/>
</dbReference>
<dbReference type="InterPro" id="IPR035906">
    <property type="entry name" value="MetI-like_sf"/>
</dbReference>
<name>A0ABT9TY01_PAEHA</name>
<gene>
    <name evidence="9" type="ORF">J2T15_001680</name>
</gene>